<evidence type="ECO:0000313" key="2">
    <source>
        <dbReference type="EMBL" id="KAJ1137913.1"/>
    </source>
</evidence>
<gene>
    <name evidence="2" type="ORF">NDU88_004309</name>
</gene>
<comment type="caution">
    <text evidence="2">The sequence shown here is derived from an EMBL/GenBank/DDBJ whole genome shotgun (WGS) entry which is preliminary data.</text>
</comment>
<feature type="region of interest" description="Disordered" evidence="1">
    <location>
        <begin position="115"/>
        <end position="242"/>
    </location>
</feature>
<reference evidence="2" key="1">
    <citation type="journal article" date="2022" name="bioRxiv">
        <title>Sequencing and chromosome-scale assembly of the giantPleurodeles waltlgenome.</title>
        <authorList>
            <person name="Brown T."/>
            <person name="Elewa A."/>
            <person name="Iarovenko S."/>
            <person name="Subramanian E."/>
            <person name="Araus A.J."/>
            <person name="Petzold A."/>
            <person name="Susuki M."/>
            <person name="Suzuki K.-i.T."/>
            <person name="Hayashi T."/>
            <person name="Toyoda A."/>
            <person name="Oliveira C."/>
            <person name="Osipova E."/>
            <person name="Leigh N.D."/>
            <person name="Simon A."/>
            <person name="Yun M.H."/>
        </authorList>
    </citation>
    <scope>NUCLEOTIDE SEQUENCE</scope>
    <source>
        <strain evidence="2">20211129_DDA</strain>
        <tissue evidence="2">Liver</tissue>
    </source>
</reference>
<organism evidence="2 3">
    <name type="scientific">Pleurodeles waltl</name>
    <name type="common">Iberian ribbed newt</name>
    <dbReference type="NCBI Taxonomy" id="8319"/>
    <lineage>
        <taxon>Eukaryota</taxon>
        <taxon>Metazoa</taxon>
        <taxon>Chordata</taxon>
        <taxon>Craniata</taxon>
        <taxon>Vertebrata</taxon>
        <taxon>Euteleostomi</taxon>
        <taxon>Amphibia</taxon>
        <taxon>Batrachia</taxon>
        <taxon>Caudata</taxon>
        <taxon>Salamandroidea</taxon>
        <taxon>Salamandridae</taxon>
        <taxon>Pleurodelinae</taxon>
        <taxon>Pleurodeles</taxon>
    </lineage>
</organism>
<feature type="region of interest" description="Disordered" evidence="1">
    <location>
        <begin position="31"/>
        <end position="61"/>
    </location>
</feature>
<dbReference type="AlphaFoldDB" id="A0AAV7QHG0"/>
<dbReference type="Proteomes" id="UP001066276">
    <property type="component" value="Chromosome 6"/>
</dbReference>
<accession>A0AAV7QHG0</accession>
<evidence type="ECO:0000256" key="1">
    <source>
        <dbReference type="SAM" id="MobiDB-lite"/>
    </source>
</evidence>
<protein>
    <submittedName>
        <fullName evidence="2">Uncharacterized protein</fullName>
    </submittedName>
</protein>
<feature type="compositionally biased region" description="Basic and acidic residues" evidence="1">
    <location>
        <begin position="141"/>
        <end position="166"/>
    </location>
</feature>
<keyword evidence="3" id="KW-1185">Reference proteome</keyword>
<evidence type="ECO:0000313" key="3">
    <source>
        <dbReference type="Proteomes" id="UP001066276"/>
    </source>
</evidence>
<proteinExistence type="predicted"/>
<feature type="compositionally biased region" description="Basic residues" evidence="1">
    <location>
        <begin position="130"/>
        <end position="140"/>
    </location>
</feature>
<feature type="region of interest" description="Disordered" evidence="1">
    <location>
        <begin position="1"/>
        <end position="20"/>
    </location>
</feature>
<feature type="compositionally biased region" description="Basic and acidic residues" evidence="1">
    <location>
        <begin position="218"/>
        <end position="229"/>
    </location>
</feature>
<feature type="compositionally biased region" description="Polar residues" evidence="1">
    <location>
        <begin position="192"/>
        <end position="215"/>
    </location>
</feature>
<dbReference type="EMBL" id="JANPWB010000010">
    <property type="protein sequence ID" value="KAJ1137913.1"/>
    <property type="molecule type" value="Genomic_DNA"/>
</dbReference>
<name>A0AAV7QHG0_PLEWA</name>
<sequence length="242" mass="27099">MADEDIARQAGKEGKRDADIRKEAAEVWFNADGETPPEMLLHPPQLSRATTRERHSRHKPLEASERRWWVRRLLSRAEVVPPPEAGRCETAAAVVKETEAQNTVRCPPEGRTTFLPAGDCSRRIGGRSARSSRRSRRRVQPLRERSGAARPRCEAGRGPRRMKESHATSGTGVSRSSRRRGEEDVRTRVARATTSEARSRQALSSDTTRAGTEQLPSEGRRDPLDPHECKRLRHGQRAPTGP</sequence>